<feature type="binding site" evidence="7 8">
    <location>
        <position position="224"/>
    </location>
    <ligand>
        <name>S-adenosyl-L-methionine</name>
        <dbReference type="ChEBI" id="CHEBI:59789"/>
    </ligand>
</feature>
<name>K2KQ14_9GAMM</name>
<dbReference type="InterPro" id="IPR029063">
    <property type="entry name" value="SAM-dependent_MTases_sf"/>
</dbReference>
<evidence type="ECO:0000256" key="9">
    <source>
        <dbReference type="PROSITE-ProRule" id="PRU10015"/>
    </source>
</evidence>
<dbReference type="EC" id="2.1.1.35" evidence="7"/>
<dbReference type="GO" id="GO:0005829">
    <property type="term" value="C:cytosol"/>
    <property type="evidence" value="ECO:0007669"/>
    <property type="project" value="TreeGrafter"/>
</dbReference>
<gene>
    <name evidence="7" type="primary">trmA</name>
    <name evidence="10" type="ORF">A10D4_05832</name>
</gene>
<dbReference type="PATRIC" id="fig|740709.3.peg.1192"/>
<keyword evidence="2 7" id="KW-0808">Transferase</keyword>
<dbReference type="eggNOG" id="COG2265">
    <property type="taxonomic scope" value="Bacteria"/>
</dbReference>
<evidence type="ECO:0000256" key="2">
    <source>
        <dbReference type="ARBA" id="ARBA00022679"/>
    </source>
</evidence>
<sequence>MTHKQINTLEYSAQLADKQARLTEKLSPFMTAQHTPPLEVFASPVKHYRMRAEFRVWHEGDDLYYIMFDPDTREKIRIDQFLPGAQLINQLMTALIDAIKDQPQLRTKLFQVDFLTTTTQQAIISLLYHRQLDEQWEQSARQLQQQLTTQLSLHSLNIIGRARKQKRVLGSDAVTERVSVNGHDYDFLQVENSFTQPNAAINQQMIGWAQAAVGDNEDDLLELYCGNGNFTLPLASQFGRVLATEISKSSVAAARHNADINAIDNVTVVRMSAEEFSAAMNGELTSRRAQEANIHDFDCRTVLVDPPRAGLDPDTLALVQQYDNILYISCNPDTLCANLAVLTQTHQLTKAALFDQFPYTEHMEAGVYLTRRR</sequence>
<dbReference type="HAMAP" id="MF_01011">
    <property type="entry name" value="RNA_methyltr_TrmA"/>
    <property type="match status" value="1"/>
</dbReference>
<dbReference type="NCBIfam" id="TIGR02143">
    <property type="entry name" value="trmA_only"/>
    <property type="match status" value="1"/>
</dbReference>
<organism evidence="10 11">
    <name type="scientific">Idiomarina xiamenensis 10-D-4</name>
    <dbReference type="NCBI Taxonomy" id="740709"/>
    <lineage>
        <taxon>Bacteria</taxon>
        <taxon>Pseudomonadati</taxon>
        <taxon>Pseudomonadota</taxon>
        <taxon>Gammaproteobacteria</taxon>
        <taxon>Alteromonadales</taxon>
        <taxon>Idiomarinaceae</taxon>
        <taxon>Idiomarina</taxon>
    </lineage>
</organism>
<dbReference type="PANTHER" id="PTHR47790:SF2">
    <property type="entry name" value="TRNA_TMRNA (URACIL-C(5))-METHYLTRANSFERASE"/>
    <property type="match status" value="1"/>
</dbReference>
<comment type="catalytic activity">
    <reaction evidence="5 7">
        <text>uridine(341) in tmRNA + S-adenosyl-L-methionine = 5-methyluridine(341) in tmRNA + S-adenosyl-L-homocysteine + H(+)</text>
        <dbReference type="Rhea" id="RHEA:43612"/>
        <dbReference type="Rhea" id="RHEA-COMP:10630"/>
        <dbReference type="Rhea" id="RHEA-COMP:10631"/>
        <dbReference type="ChEBI" id="CHEBI:15378"/>
        <dbReference type="ChEBI" id="CHEBI:57856"/>
        <dbReference type="ChEBI" id="CHEBI:59789"/>
        <dbReference type="ChEBI" id="CHEBI:65315"/>
        <dbReference type="ChEBI" id="CHEBI:74447"/>
    </reaction>
</comment>
<reference evidence="10 11" key="1">
    <citation type="journal article" date="2012" name="J. Bacteriol.">
        <title>Genome Sequence of Idiomarina xiamenensis Type Strain 10-D-4.</title>
        <authorList>
            <person name="Lai Q."/>
            <person name="Wang L."/>
            <person name="Wang W."/>
            <person name="Shao Z."/>
        </authorList>
    </citation>
    <scope>NUCLEOTIDE SEQUENCE [LARGE SCALE GENOMIC DNA]</scope>
    <source>
        <strain evidence="10 11">10-D-4</strain>
    </source>
</reference>
<dbReference type="CDD" id="cd02440">
    <property type="entry name" value="AdoMet_MTases"/>
    <property type="match status" value="1"/>
</dbReference>
<evidence type="ECO:0000313" key="11">
    <source>
        <dbReference type="Proteomes" id="UP000014115"/>
    </source>
</evidence>
<keyword evidence="11" id="KW-1185">Reference proteome</keyword>
<evidence type="ECO:0000256" key="1">
    <source>
        <dbReference type="ARBA" id="ARBA00022603"/>
    </source>
</evidence>
<dbReference type="FunFam" id="3.40.50.150:FF:000012">
    <property type="entry name" value="tRNA/tmRNA (uracil-C(5))-methyltransferase"/>
    <property type="match status" value="1"/>
</dbReference>
<protein>
    <recommendedName>
        <fullName evidence="7">tRNA/tmRNA (uracil-C(5))-methyltransferase</fullName>
        <ecNumber evidence="7">2.1.1.35</ecNumber>
    </recommendedName>
    <alternativeName>
        <fullName evidence="7">tRNA (uracil(54)-C(5))-methyltransferase</fullName>
    </alternativeName>
    <alternativeName>
        <fullName evidence="7">tRNA(m5U54)-methyltransferase</fullName>
        <shortName evidence="7">RUMT</shortName>
    </alternativeName>
    <alternativeName>
        <fullName evidence="7">tmRNA (uracil(341)-C(5))-methyltransferase</fullName>
    </alternativeName>
</protein>
<evidence type="ECO:0000256" key="4">
    <source>
        <dbReference type="ARBA" id="ARBA00022694"/>
    </source>
</evidence>
<comment type="catalytic activity">
    <reaction evidence="6 7">
        <text>uridine(54) in tRNA + S-adenosyl-L-methionine = 5-methyluridine(54) in tRNA + S-adenosyl-L-homocysteine + H(+)</text>
        <dbReference type="Rhea" id="RHEA:42712"/>
        <dbReference type="Rhea" id="RHEA-COMP:10167"/>
        <dbReference type="Rhea" id="RHEA-COMP:10193"/>
        <dbReference type="ChEBI" id="CHEBI:15378"/>
        <dbReference type="ChEBI" id="CHEBI:57856"/>
        <dbReference type="ChEBI" id="CHEBI:59789"/>
        <dbReference type="ChEBI" id="CHEBI:65315"/>
        <dbReference type="ChEBI" id="CHEBI:74447"/>
        <dbReference type="EC" id="2.1.1.35"/>
    </reaction>
</comment>
<dbReference type="GO" id="GO:0030697">
    <property type="term" value="F:tRNA (uracil(54)-C5)-methyltransferase activity, S-adenosyl methionine-dependent"/>
    <property type="evidence" value="ECO:0007669"/>
    <property type="project" value="UniProtKB-UniRule"/>
</dbReference>
<evidence type="ECO:0000256" key="5">
    <source>
        <dbReference type="ARBA" id="ARBA00051255"/>
    </source>
</evidence>
<evidence type="ECO:0000256" key="7">
    <source>
        <dbReference type="HAMAP-Rule" id="MF_01011"/>
    </source>
</evidence>
<dbReference type="PROSITE" id="PS51687">
    <property type="entry name" value="SAM_MT_RNA_M5U"/>
    <property type="match status" value="1"/>
</dbReference>
<dbReference type="InterPro" id="IPR010280">
    <property type="entry name" value="U5_MeTrfase_fam"/>
</dbReference>
<dbReference type="PROSITE" id="PS01231">
    <property type="entry name" value="TRMA_2"/>
    <property type="match status" value="1"/>
</dbReference>
<dbReference type="Proteomes" id="UP000014115">
    <property type="component" value="Unassembled WGS sequence"/>
</dbReference>
<evidence type="ECO:0000313" key="10">
    <source>
        <dbReference type="EMBL" id="EKE84564.1"/>
    </source>
</evidence>
<dbReference type="FunFam" id="2.40.50.1070:FF:000001">
    <property type="entry name" value="tRNA/tmRNA (uracil-C(5))-methyltransferase"/>
    <property type="match status" value="1"/>
</dbReference>
<feature type="binding site" evidence="7">
    <location>
        <position position="229"/>
    </location>
    <ligand>
        <name>S-adenosyl-L-methionine</name>
        <dbReference type="ChEBI" id="CHEBI:59789"/>
    </ligand>
</feature>
<dbReference type="AlphaFoldDB" id="K2KQ14"/>
<evidence type="ECO:0000256" key="8">
    <source>
        <dbReference type="PROSITE-ProRule" id="PRU01024"/>
    </source>
</evidence>
<dbReference type="InterPro" id="IPR030391">
    <property type="entry name" value="MeTrfase_TrmA_CS"/>
</dbReference>
<keyword evidence="1 7" id="KW-0489">Methyltransferase</keyword>
<feature type="active site" description="Nucleophile" evidence="7 8">
    <location>
        <position position="330"/>
    </location>
</feature>
<evidence type="ECO:0000256" key="3">
    <source>
        <dbReference type="ARBA" id="ARBA00022691"/>
    </source>
</evidence>
<dbReference type="OrthoDB" id="9804590at2"/>
<dbReference type="InterPro" id="IPR011869">
    <property type="entry name" value="TrmA_MeTrfase"/>
</dbReference>
<comment type="function">
    <text evidence="7">Dual-specificity methyltransferase that catalyzes the formation of 5-methyluridine at position 54 (m5U54) in all tRNAs, and that of position 341 (m5U341) in tmRNA (transfer-mRNA).</text>
</comment>
<dbReference type="SUPFAM" id="SSF53335">
    <property type="entry name" value="S-adenosyl-L-methionine-dependent methyltransferases"/>
    <property type="match status" value="1"/>
</dbReference>
<evidence type="ECO:0000256" key="6">
    <source>
        <dbReference type="ARBA" id="ARBA00052788"/>
    </source>
</evidence>
<keyword evidence="3 7" id="KW-0949">S-adenosyl-L-methionine</keyword>
<feature type="binding site" evidence="7 8">
    <location>
        <position position="196"/>
    </location>
    <ligand>
        <name>S-adenosyl-L-methionine</name>
        <dbReference type="ChEBI" id="CHEBI:59789"/>
    </ligand>
</feature>
<dbReference type="GO" id="GO:0019843">
    <property type="term" value="F:rRNA binding"/>
    <property type="evidence" value="ECO:0007669"/>
    <property type="project" value="TreeGrafter"/>
</dbReference>
<dbReference type="STRING" id="740709.A10D4_05832"/>
<accession>K2KQ14</accession>
<dbReference type="GO" id="GO:0030488">
    <property type="term" value="P:tRNA methylation"/>
    <property type="evidence" value="ECO:0007669"/>
    <property type="project" value="UniProtKB-UniRule"/>
</dbReference>
<feature type="binding site" evidence="7 8">
    <location>
        <position position="245"/>
    </location>
    <ligand>
        <name>S-adenosyl-L-methionine</name>
        <dbReference type="ChEBI" id="CHEBI:59789"/>
    </ligand>
</feature>
<comment type="similarity">
    <text evidence="7">Belongs to the class I-like SAM-binding methyltransferase superfamily. RNA M5U methyltransferase family. TrmA subfamily.</text>
</comment>
<proteinExistence type="inferred from homology"/>
<feature type="active site" evidence="9">
    <location>
        <position position="330"/>
    </location>
</feature>
<feature type="binding site" evidence="7 8">
    <location>
        <position position="305"/>
    </location>
    <ligand>
        <name>S-adenosyl-L-methionine</name>
        <dbReference type="ChEBI" id="CHEBI:59789"/>
    </ligand>
</feature>
<dbReference type="PANTHER" id="PTHR47790">
    <property type="entry name" value="TRNA/TMRNA (URACIL-C(5))-METHYLTRANSFERASE"/>
    <property type="match status" value="1"/>
</dbReference>
<dbReference type="GO" id="GO:0000049">
    <property type="term" value="F:tRNA binding"/>
    <property type="evidence" value="ECO:0007669"/>
    <property type="project" value="TreeGrafter"/>
</dbReference>
<dbReference type="RefSeq" id="WP_008488317.1">
    <property type="nucleotide sequence ID" value="NZ_AMRG01000005.1"/>
</dbReference>
<dbReference type="Pfam" id="PF05958">
    <property type="entry name" value="tRNA_U5-meth_tr"/>
    <property type="match status" value="1"/>
</dbReference>
<dbReference type="InterPro" id="IPR030390">
    <property type="entry name" value="MeTrfase_TrmA_AS"/>
</dbReference>
<dbReference type="PROSITE" id="PS01230">
    <property type="entry name" value="TRMA_1"/>
    <property type="match status" value="1"/>
</dbReference>
<dbReference type="Gene3D" id="3.40.50.150">
    <property type="entry name" value="Vaccinia Virus protein VP39"/>
    <property type="match status" value="1"/>
</dbReference>
<comment type="caution">
    <text evidence="10">The sequence shown here is derived from an EMBL/GenBank/DDBJ whole genome shotgun (WGS) entry which is preliminary data.</text>
</comment>
<dbReference type="EMBL" id="AMRG01000005">
    <property type="protein sequence ID" value="EKE84564.1"/>
    <property type="molecule type" value="Genomic_DNA"/>
</dbReference>
<feature type="active site" description="Proton acceptor" evidence="7">
    <location>
        <position position="364"/>
    </location>
</feature>
<dbReference type="Gene3D" id="2.40.50.1070">
    <property type="match status" value="1"/>
</dbReference>
<keyword evidence="4 7" id="KW-0819">tRNA processing</keyword>